<evidence type="ECO:0000313" key="3">
    <source>
        <dbReference type="EMBL" id="CAB4191359.1"/>
    </source>
</evidence>
<organism evidence="1">
    <name type="scientific">uncultured Caudovirales phage</name>
    <dbReference type="NCBI Taxonomy" id="2100421"/>
    <lineage>
        <taxon>Viruses</taxon>
        <taxon>Duplodnaviria</taxon>
        <taxon>Heunggongvirae</taxon>
        <taxon>Uroviricota</taxon>
        <taxon>Caudoviricetes</taxon>
        <taxon>Peduoviridae</taxon>
        <taxon>Maltschvirus</taxon>
        <taxon>Maltschvirus maltsch</taxon>
    </lineage>
</organism>
<evidence type="ECO:0000313" key="1">
    <source>
        <dbReference type="EMBL" id="CAB4145772.1"/>
    </source>
</evidence>
<evidence type="ECO:0000313" key="2">
    <source>
        <dbReference type="EMBL" id="CAB4163640.1"/>
    </source>
</evidence>
<reference evidence="1" key="1">
    <citation type="submission" date="2020-04" db="EMBL/GenBank/DDBJ databases">
        <authorList>
            <person name="Chiriac C."/>
            <person name="Salcher M."/>
            <person name="Ghai R."/>
            <person name="Kavagutti S V."/>
        </authorList>
    </citation>
    <scope>NUCLEOTIDE SEQUENCE</scope>
</reference>
<name>A0A6J5MHT0_9CAUD</name>
<gene>
    <name evidence="3" type="ORF">UFOVP1222_21</name>
    <name evidence="1" type="ORF">UFOVP477_38</name>
    <name evidence="2" type="ORF">UFOVP798_42</name>
</gene>
<dbReference type="EMBL" id="LR796455">
    <property type="protein sequence ID" value="CAB4145772.1"/>
    <property type="molecule type" value="Genomic_DNA"/>
</dbReference>
<dbReference type="EMBL" id="LR797167">
    <property type="protein sequence ID" value="CAB4191359.1"/>
    <property type="molecule type" value="Genomic_DNA"/>
</dbReference>
<protein>
    <submittedName>
        <fullName evidence="1">AAA domain containing protein</fullName>
    </submittedName>
</protein>
<sequence>MTTKSHTKFGFIKADDRLKAKPKVNIALFGPSGVGKTTQARTLDPSTTLFVDLEAGTLAIQDWAGDVFDIRTAASAIGLHPWEVARLLALIVGGADPSDKEGPYSQTALDWAKDALGIPDLDKYSIIYLDSITVASRFCLDYCKSHPTAVSEKTGKPDNRAAYGMLGQEMVRWLTHLQHSDKSIVVVGILDRVEDDLKRVMWEPQIEGAKTGKELPGIFDQVLTLQNFKGEDGAMYRAFVCQQQNQWGYPAKDRSGRLDLFEAPDLGKLMKKIRDGKRIDTTLVTALPTSAESK</sequence>
<dbReference type="Pfam" id="PF13479">
    <property type="entry name" value="AAA_24"/>
    <property type="match status" value="1"/>
</dbReference>
<dbReference type="InterPro" id="IPR027417">
    <property type="entry name" value="P-loop_NTPase"/>
</dbReference>
<dbReference type="EMBL" id="LR796752">
    <property type="protein sequence ID" value="CAB4163640.1"/>
    <property type="molecule type" value="Genomic_DNA"/>
</dbReference>
<dbReference type="SUPFAM" id="SSF52540">
    <property type="entry name" value="P-loop containing nucleoside triphosphate hydrolases"/>
    <property type="match status" value="1"/>
</dbReference>
<accession>A0A6J5MHT0</accession>
<proteinExistence type="predicted"/>